<evidence type="ECO:0000313" key="3">
    <source>
        <dbReference type="Proteomes" id="UP001143328"/>
    </source>
</evidence>
<protein>
    <submittedName>
        <fullName evidence="2">Uncharacterized protein</fullName>
    </submittedName>
</protein>
<dbReference type="EMBL" id="BSFN01000007">
    <property type="protein sequence ID" value="GLK89805.1"/>
    <property type="molecule type" value="Genomic_DNA"/>
</dbReference>
<feature type="chain" id="PRO_5040973415" evidence="1">
    <location>
        <begin position="26"/>
        <end position="141"/>
    </location>
</feature>
<dbReference type="Proteomes" id="UP001143328">
    <property type="component" value="Unassembled WGS sequence"/>
</dbReference>
<keyword evidence="1" id="KW-0732">Signal</keyword>
<sequence length="141" mass="15461">MNTTRVASLFLLFALVIQCTVPVQADWLEVPDGRRVSGQDSIEVINLLDGTLKFALWAAGRDDLACRVRGVAKKQGPGVYLYEEASSQCVLRIFAQADRLVAEDQGDNCRTLYCPQTASIGVRSFVLGKPMPLTGQINEGW</sequence>
<organism evidence="2 3">
    <name type="scientific">Pseudomonas turukhanskensis</name>
    <dbReference type="NCBI Taxonomy" id="1806536"/>
    <lineage>
        <taxon>Bacteria</taxon>
        <taxon>Pseudomonadati</taxon>
        <taxon>Pseudomonadota</taxon>
        <taxon>Gammaproteobacteria</taxon>
        <taxon>Pseudomonadales</taxon>
        <taxon>Pseudomonadaceae</taxon>
        <taxon>Pseudomonas</taxon>
    </lineage>
</organism>
<feature type="signal peptide" evidence="1">
    <location>
        <begin position="1"/>
        <end position="25"/>
    </location>
</feature>
<name>A0A9W6K5C3_9PSED</name>
<comment type="caution">
    <text evidence="2">The sequence shown here is derived from an EMBL/GenBank/DDBJ whole genome shotgun (WGS) entry which is preliminary data.</text>
</comment>
<keyword evidence="3" id="KW-1185">Reference proteome</keyword>
<accession>A0A9W6K5C3</accession>
<reference evidence="2" key="2">
    <citation type="submission" date="2023-01" db="EMBL/GenBank/DDBJ databases">
        <authorList>
            <person name="Sun Q."/>
            <person name="Evtushenko L."/>
        </authorList>
    </citation>
    <scope>NUCLEOTIDE SEQUENCE</scope>
    <source>
        <strain evidence="2">VKM B-2935</strain>
    </source>
</reference>
<dbReference type="RefSeq" id="WP_271195991.1">
    <property type="nucleotide sequence ID" value="NZ_BSFN01000007.1"/>
</dbReference>
<evidence type="ECO:0000313" key="2">
    <source>
        <dbReference type="EMBL" id="GLK89805.1"/>
    </source>
</evidence>
<gene>
    <name evidence="2" type="ORF">GCM10017655_28670</name>
</gene>
<reference evidence="2" key="1">
    <citation type="journal article" date="2014" name="Int. J. Syst. Evol. Microbiol.">
        <title>Complete genome sequence of Corynebacterium casei LMG S-19264T (=DSM 44701T), isolated from a smear-ripened cheese.</title>
        <authorList>
            <consortium name="US DOE Joint Genome Institute (JGI-PGF)"/>
            <person name="Walter F."/>
            <person name="Albersmeier A."/>
            <person name="Kalinowski J."/>
            <person name="Ruckert C."/>
        </authorList>
    </citation>
    <scope>NUCLEOTIDE SEQUENCE</scope>
    <source>
        <strain evidence="2">VKM B-2935</strain>
    </source>
</reference>
<evidence type="ECO:0000256" key="1">
    <source>
        <dbReference type="SAM" id="SignalP"/>
    </source>
</evidence>
<proteinExistence type="predicted"/>
<dbReference type="AlphaFoldDB" id="A0A9W6K5C3"/>